<dbReference type="HOGENOM" id="CLU_128243_0_0_11"/>
<dbReference type="KEGG" id="srt:Srot_1067"/>
<protein>
    <submittedName>
        <fullName evidence="2">Cyclase/dehydrase</fullName>
    </submittedName>
</protein>
<organism evidence="2 3">
    <name type="scientific">Segniliparus rotundus (strain ATCC BAA-972 / CDC 1076 / CIP 108378 / DSM 44985 / JCM 13578)</name>
    <dbReference type="NCBI Taxonomy" id="640132"/>
    <lineage>
        <taxon>Bacteria</taxon>
        <taxon>Bacillati</taxon>
        <taxon>Actinomycetota</taxon>
        <taxon>Actinomycetes</taxon>
        <taxon>Mycobacteriales</taxon>
        <taxon>Segniliparaceae</taxon>
        <taxon>Segniliparus</taxon>
    </lineage>
</organism>
<evidence type="ECO:0000313" key="3">
    <source>
        <dbReference type="Proteomes" id="UP000002247"/>
    </source>
</evidence>
<dbReference type="Proteomes" id="UP000002247">
    <property type="component" value="Chromosome"/>
</dbReference>
<dbReference type="EMBL" id="CP001958">
    <property type="protein sequence ID" value="ADG97540.1"/>
    <property type="molecule type" value="Genomic_DNA"/>
</dbReference>
<dbReference type="CDD" id="cd07819">
    <property type="entry name" value="SRPBCC_2"/>
    <property type="match status" value="1"/>
</dbReference>
<keyword evidence="3" id="KW-1185">Reference proteome</keyword>
<dbReference type="InterPro" id="IPR005031">
    <property type="entry name" value="COQ10_START"/>
</dbReference>
<dbReference type="eggNOG" id="COG2867">
    <property type="taxonomic scope" value="Bacteria"/>
</dbReference>
<reference evidence="2 3" key="1">
    <citation type="journal article" date="2010" name="Stand. Genomic Sci.">
        <title>Complete genome sequence of Segniliparus rotundus type strain (CDC 1076).</title>
        <authorList>
            <person name="Sikorski J."/>
            <person name="Lapidus A."/>
            <person name="Copeland A."/>
            <person name="Misra M."/>
            <person name="Glavina Del Rio T."/>
            <person name="Nolan M."/>
            <person name="Lucas S."/>
            <person name="Chen F."/>
            <person name="Tice H."/>
            <person name="Cheng J.F."/>
            <person name="Jando M."/>
            <person name="Schneider S."/>
            <person name="Bruce D."/>
            <person name="Goodwin L."/>
            <person name="Pitluck S."/>
            <person name="Liolios K."/>
            <person name="Mikhailova N."/>
            <person name="Pati A."/>
            <person name="Ivanova N."/>
            <person name="Mavromatis K."/>
            <person name="Chen A."/>
            <person name="Palaniappan K."/>
            <person name="Chertkov O."/>
            <person name="Land M."/>
            <person name="Hauser L."/>
            <person name="Chang Y.J."/>
            <person name="Jeffries C.D."/>
            <person name="Brettin T."/>
            <person name="Detter J.C."/>
            <person name="Han C."/>
            <person name="Rohde M."/>
            <person name="Goker M."/>
            <person name="Bristow J."/>
            <person name="Eisen J.A."/>
            <person name="Markowitz V."/>
            <person name="Hugenholtz P."/>
            <person name="Kyrpides N.C."/>
            <person name="Klenk H.P."/>
        </authorList>
    </citation>
    <scope>NUCLEOTIDE SEQUENCE [LARGE SCALE GENOMIC DNA]</scope>
    <source>
        <strain evidence="3">ATCC BAA-972 / CDC 1076 / CIP 108378 / DSM 44985 / JCM 13578</strain>
    </source>
</reference>
<dbReference type="SUPFAM" id="SSF55961">
    <property type="entry name" value="Bet v1-like"/>
    <property type="match status" value="1"/>
</dbReference>
<name>D6ZF16_SEGRD</name>
<feature type="domain" description="Coenzyme Q-binding protein COQ10 START" evidence="1">
    <location>
        <begin position="11"/>
        <end position="138"/>
    </location>
</feature>
<evidence type="ECO:0000313" key="2">
    <source>
        <dbReference type="EMBL" id="ADG97540.1"/>
    </source>
</evidence>
<dbReference type="OrthoDB" id="5243015at2"/>
<proteinExistence type="predicted"/>
<evidence type="ECO:0000259" key="1">
    <source>
        <dbReference type="Pfam" id="PF03364"/>
    </source>
</evidence>
<sequence>MADHTRQSIVIDAKPEDVMAVIADLDRYPDWVDAAQSVEILERDERGTPVRARFVLDAELLKDTYELRYTWARDGRSVRWTLLESTIMRSQEGAYILEPNPEGTKATYELSVDLRIPMLGLFRRKAERAIIDTALKELKKRVESLV</sequence>
<dbReference type="RefSeq" id="WP_013137996.1">
    <property type="nucleotide sequence ID" value="NC_014168.1"/>
</dbReference>
<gene>
    <name evidence="2" type="ordered locus">Srot_1067</name>
</gene>
<dbReference type="Gene3D" id="3.30.530.20">
    <property type="match status" value="1"/>
</dbReference>
<dbReference type="Pfam" id="PF03364">
    <property type="entry name" value="Polyketide_cyc"/>
    <property type="match status" value="1"/>
</dbReference>
<dbReference type="PANTHER" id="PTHR39683">
    <property type="entry name" value="CONSERVED PROTEIN TB16.3"/>
    <property type="match status" value="1"/>
</dbReference>
<accession>D6ZF16</accession>
<dbReference type="PANTHER" id="PTHR39683:SF4">
    <property type="entry name" value="COENZYME Q-BINDING PROTEIN COQ10 START DOMAIN-CONTAINING PROTEIN"/>
    <property type="match status" value="1"/>
</dbReference>
<dbReference type="STRING" id="640132.Srot_1067"/>
<dbReference type="AlphaFoldDB" id="D6ZF16"/>
<dbReference type="InterPro" id="IPR023393">
    <property type="entry name" value="START-like_dom_sf"/>
</dbReference>